<dbReference type="Gene3D" id="1.10.238.10">
    <property type="entry name" value="EF-hand"/>
    <property type="match status" value="6"/>
</dbReference>
<dbReference type="Pfam" id="PF14908">
    <property type="entry name" value="HU-CCDC81_euk_1"/>
    <property type="match status" value="1"/>
</dbReference>
<evidence type="ECO:0000256" key="1">
    <source>
        <dbReference type="ARBA" id="ARBA00022837"/>
    </source>
</evidence>
<sequence length="1573" mass="183218">MADILSRKSDNSRASQQSQKILDEVSYKSGTKIYSLQGLLTDETVNSVWGSFGLYISKQLRSGRSVKIPHFGVFTFTNPDVTLPGVTNPDIRDKQLREPVFIVQKDFLNGIPIQSGIQTDQGVRPINLQGLCGNIQMIQVNLLEISESANCSKENVRLSLERVFRQISLAAKKDGFVQMIIPAIGTFQYKKGLVNVTFYESLKRECKGIVKRPLDEQIQKRQRYLTADKLKQLDQESNQYNSIQSQTIDGSAIDWLGKNYDFKLTEQVKQQKSLNERSKIPSQKSQSISFTNESQILLNGQQPLKKMQNWMLQTNLTPLQIFDTIAVKRAKYPNFISRDEQGEVIKLNKDEFISFLQKIGCPIPVAELEFIFMKLDKQNNGYVDYTIFKQEITGRDDSIVSIQRSLKDLWIKLKLNFQKKNLKDLLIDPTKKLQKEDIQSFLLSMEPAIKKQDFPKIIFLLLNGQPFIESSKLATILSNTFDDLHSDLNWVQQTKRKIQQYLQLKKEGISYLIQEFTQQDPKKSGEVDASAFKLVLKKCKIDLNQTDLNRLFKYESSNGLLNYNDFMKSIEVSTTFFPPFNSKDSQNLQKLARSINSYIEQNSLNHFSFVKNLYQKENIVNEDTSKIKVSLFARLVFKYVNPDIKPHIIDYLSEIIDIDKDGFIDKFDLETFIQRYKNFSLNQQQQPQIIQIGGLEVDQNLLEGIETENLPESLKIKKKEESNFGVHYDDYDENDQNDGSQFNGNPQRKIKLTEKQIDNLNGIIRKALHDKKISNYDAFNILDSNQDGFIILSEMSNLDKIIKLNQSQKEGYFCYMDNLNTGMIDYQRFLEVINKPINFKQEIKEDNWDWQFEMLEKMRKWYKTQNLDYMEAFKIADIDFDGQIGKKDLHSFLSDILHIPQDIITETRLDRLYKLIDQHKRDSIQFGDFKKVIEDSFDINTFKDRSYFKNGSNLVQSASESKLSKIRYPSTSTASYRKQIFDEINSQSAKSVKLENNQKLKSSYSSSVFQSSKLNQTINELSQGFQKSKQNSIQSIFEWKINAKHQIGLFVSKFYPDIRTSFEIVSGHQNRLLYTKFKQWIDENRVLKGFNLTEKLLQQLFSDFDPHKKGYLSEHDWVSQLKNYDSTEMMIKEISEGIETQFSDAKEAFQTFSESGKDINFKQFCLQVFAQQPKRFKEEDLIKAWNRVAGSIGHTINFNDFKEVFFKNHNSFQKVQKEGNVFISPYSSSQNKNKFNSTLSLISYDNAQNSTLSVIERMKKLVKSSDKVLENLFEEYDKSNSGFITNLEFRNVMKKLNIGLSIFDIDSVLNICESKSGALINWREFCHKIKQTDSDLRLVSRARARLEKIRKHIYQYLLSPKDAFRQYNENRSGKMTFDEFKALIIQLGQLSQSELPSLPIIKDIFEFIDIRRDGVIDIHEWMETFRKIEVDQSPLQNLKKNNSNQIYKSLKIPKVIDLSKGNQIFSNPNNGQFDVQLFSWECSQQFDLVLAVIGKNRKLLLDKFKNEHKLGCITYEKAKNIIGQVLEQSNIRLSDKNFSCLIKFAEKNGELDYRFLMEVFKQRQEQLQYYPIK</sequence>
<dbReference type="InParanoid" id="Q22HG4"/>
<name>Q22HG4_TETTS</name>
<keyword evidence="1" id="KW-0106">Calcium</keyword>
<dbReference type="InterPro" id="IPR018247">
    <property type="entry name" value="EF_Hand_1_Ca_BS"/>
</dbReference>
<dbReference type="SMART" id="SM00054">
    <property type="entry name" value="EFh"/>
    <property type="match status" value="7"/>
</dbReference>
<accession>Q22HG4</accession>
<dbReference type="PANTHER" id="PTHR20875">
    <property type="entry name" value="EF-HAND CALCIUM-BINDING DOMAIN-CONTAINING PROTEIN 6-RELATED"/>
    <property type="match status" value="1"/>
</dbReference>
<feature type="domain" description="EF-hand" evidence="2">
    <location>
        <begin position="1264"/>
        <end position="1299"/>
    </location>
</feature>
<evidence type="ECO:0000313" key="3">
    <source>
        <dbReference type="EMBL" id="EAR84737.2"/>
    </source>
</evidence>
<evidence type="ECO:0000259" key="2">
    <source>
        <dbReference type="PROSITE" id="PS50222"/>
    </source>
</evidence>
<dbReference type="Pfam" id="PF13202">
    <property type="entry name" value="EF-hand_5"/>
    <property type="match status" value="2"/>
</dbReference>
<feature type="domain" description="EF-hand" evidence="2">
    <location>
        <begin position="864"/>
        <end position="899"/>
    </location>
</feature>
<dbReference type="HOGENOM" id="CLU_240047_0_0_1"/>
<dbReference type="Pfam" id="PF18289">
    <property type="entry name" value="HU-CCDC81_euk_2"/>
    <property type="match status" value="1"/>
</dbReference>
<organism evidence="3 4">
    <name type="scientific">Tetrahymena thermophila (strain SB210)</name>
    <dbReference type="NCBI Taxonomy" id="312017"/>
    <lineage>
        <taxon>Eukaryota</taxon>
        <taxon>Sar</taxon>
        <taxon>Alveolata</taxon>
        <taxon>Ciliophora</taxon>
        <taxon>Intramacronucleata</taxon>
        <taxon>Oligohymenophorea</taxon>
        <taxon>Hymenostomatida</taxon>
        <taxon>Tetrahymenina</taxon>
        <taxon>Tetrahymenidae</taxon>
        <taxon>Tetrahymena</taxon>
    </lineage>
</organism>
<feature type="domain" description="EF-hand" evidence="2">
    <location>
        <begin position="1396"/>
        <end position="1431"/>
    </location>
</feature>
<dbReference type="KEGG" id="tet:TTHERM_00637390"/>
<dbReference type="InterPro" id="IPR028034">
    <property type="entry name" value="HU-CCDC81"/>
</dbReference>
<evidence type="ECO:0000313" key="4">
    <source>
        <dbReference type="Proteomes" id="UP000009168"/>
    </source>
</evidence>
<dbReference type="RefSeq" id="XP_001032400.2">
    <property type="nucleotide sequence ID" value="XM_001032400.2"/>
</dbReference>
<dbReference type="PANTHER" id="PTHR20875:SF0">
    <property type="entry name" value="GH12158P"/>
    <property type="match status" value="1"/>
</dbReference>
<proteinExistence type="predicted"/>
<dbReference type="InterPro" id="IPR002048">
    <property type="entry name" value="EF_hand_dom"/>
</dbReference>
<dbReference type="SUPFAM" id="SSF47473">
    <property type="entry name" value="EF-hand"/>
    <property type="match status" value="4"/>
</dbReference>
<dbReference type="eggNOG" id="ENOG502RT15">
    <property type="taxonomic scope" value="Eukaryota"/>
</dbReference>
<feature type="domain" description="EF-hand" evidence="2">
    <location>
        <begin position="1092"/>
        <end position="1127"/>
    </location>
</feature>
<reference evidence="4" key="1">
    <citation type="journal article" date="2006" name="PLoS Biol.">
        <title>Macronuclear genome sequence of the ciliate Tetrahymena thermophila, a model eukaryote.</title>
        <authorList>
            <person name="Eisen J.A."/>
            <person name="Coyne R.S."/>
            <person name="Wu M."/>
            <person name="Wu D."/>
            <person name="Thiagarajan M."/>
            <person name="Wortman J.R."/>
            <person name="Badger J.H."/>
            <person name="Ren Q."/>
            <person name="Amedeo P."/>
            <person name="Jones K.M."/>
            <person name="Tallon L.J."/>
            <person name="Delcher A.L."/>
            <person name="Salzberg S.L."/>
            <person name="Silva J.C."/>
            <person name="Haas B.J."/>
            <person name="Majoros W.H."/>
            <person name="Farzad M."/>
            <person name="Carlton J.M."/>
            <person name="Smith R.K. Jr."/>
            <person name="Garg J."/>
            <person name="Pearlman R.E."/>
            <person name="Karrer K.M."/>
            <person name="Sun L."/>
            <person name="Manning G."/>
            <person name="Elde N.C."/>
            <person name="Turkewitz A.P."/>
            <person name="Asai D.J."/>
            <person name="Wilkes D.E."/>
            <person name="Wang Y."/>
            <person name="Cai H."/>
            <person name="Collins K."/>
            <person name="Stewart B.A."/>
            <person name="Lee S.R."/>
            <person name="Wilamowska K."/>
            <person name="Weinberg Z."/>
            <person name="Ruzzo W.L."/>
            <person name="Wloga D."/>
            <person name="Gaertig J."/>
            <person name="Frankel J."/>
            <person name="Tsao C.-C."/>
            <person name="Gorovsky M.A."/>
            <person name="Keeling P.J."/>
            <person name="Waller R.F."/>
            <person name="Patron N.J."/>
            <person name="Cherry J.M."/>
            <person name="Stover N.A."/>
            <person name="Krieger C.J."/>
            <person name="del Toro C."/>
            <person name="Ryder H.F."/>
            <person name="Williamson S.C."/>
            <person name="Barbeau R.A."/>
            <person name="Hamilton E.P."/>
            <person name="Orias E."/>
        </authorList>
    </citation>
    <scope>NUCLEOTIDE SEQUENCE [LARGE SCALE GENOMIC DNA]</scope>
    <source>
        <strain evidence="4">SB210</strain>
    </source>
</reference>
<dbReference type="PROSITE" id="PS00018">
    <property type="entry name" value="EF_HAND_1"/>
    <property type="match status" value="2"/>
</dbReference>
<dbReference type="GO" id="GO:0005509">
    <property type="term" value="F:calcium ion binding"/>
    <property type="evidence" value="ECO:0007669"/>
    <property type="project" value="InterPro"/>
</dbReference>
<dbReference type="InterPro" id="IPR052603">
    <property type="entry name" value="EFCB6"/>
</dbReference>
<dbReference type="InterPro" id="IPR040673">
    <property type="entry name" value="CCDC81_HU_dom_2"/>
</dbReference>
<dbReference type="PROSITE" id="PS50222">
    <property type="entry name" value="EF_HAND_2"/>
    <property type="match status" value="5"/>
</dbReference>
<dbReference type="Proteomes" id="UP000009168">
    <property type="component" value="Unassembled WGS sequence"/>
</dbReference>
<gene>
    <name evidence="3" type="ORF">TTHERM_00637390</name>
</gene>
<dbReference type="CDD" id="cd00051">
    <property type="entry name" value="EFh"/>
    <property type="match status" value="1"/>
</dbReference>
<feature type="domain" description="EF-hand" evidence="2">
    <location>
        <begin position="1361"/>
        <end position="1390"/>
    </location>
</feature>
<keyword evidence="4" id="KW-1185">Reference proteome</keyword>
<dbReference type="OrthoDB" id="285291at2759"/>
<dbReference type="EMBL" id="GG662588">
    <property type="protein sequence ID" value="EAR84737.2"/>
    <property type="molecule type" value="Genomic_DNA"/>
</dbReference>
<dbReference type="GeneID" id="7832816"/>
<protein>
    <submittedName>
        <fullName evidence="3">EF hand protein</fullName>
    </submittedName>
</protein>
<dbReference type="InterPro" id="IPR011992">
    <property type="entry name" value="EF-hand-dom_pair"/>
</dbReference>